<gene>
    <name evidence="2" type="ORF">NP493_210g03034</name>
</gene>
<feature type="region of interest" description="Disordered" evidence="1">
    <location>
        <begin position="1"/>
        <end position="56"/>
    </location>
</feature>
<comment type="caution">
    <text evidence="2">The sequence shown here is derived from an EMBL/GenBank/DDBJ whole genome shotgun (WGS) entry which is preliminary data.</text>
</comment>
<reference evidence="2" key="1">
    <citation type="journal article" date="2023" name="Mol. Biol. Evol.">
        <title>Third-Generation Sequencing Reveals the Adaptive Role of the Epigenome in Three Deep-Sea Polychaetes.</title>
        <authorList>
            <person name="Perez M."/>
            <person name="Aroh O."/>
            <person name="Sun Y."/>
            <person name="Lan Y."/>
            <person name="Juniper S.K."/>
            <person name="Young C.R."/>
            <person name="Angers B."/>
            <person name="Qian P.Y."/>
        </authorList>
    </citation>
    <scope>NUCLEOTIDE SEQUENCE</scope>
    <source>
        <strain evidence="2">R07B-5</strain>
    </source>
</reference>
<name>A0AAD9P1B5_RIDPI</name>
<keyword evidence="3" id="KW-1185">Reference proteome</keyword>
<protein>
    <submittedName>
        <fullName evidence="2">Uncharacterized protein</fullName>
    </submittedName>
</protein>
<proteinExistence type="predicted"/>
<dbReference type="Proteomes" id="UP001209878">
    <property type="component" value="Unassembled WGS sequence"/>
</dbReference>
<accession>A0AAD9P1B5</accession>
<sequence>MRNYPGSIQAPSDDWEEGKRLPTLGVNRGQTGCCSGSEWDGGRGEGETPDAPGRVERQVRAPKDNVTIEVSGVVPLSMCTSAITICF</sequence>
<evidence type="ECO:0000313" key="2">
    <source>
        <dbReference type="EMBL" id="KAK2186219.1"/>
    </source>
</evidence>
<dbReference type="EMBL" id="JAODUO010000209">
    <property type="protein sequence ID" value="KAK2186219.1"/>
    <property type="molecule type" value="Genomic_DNA"/>
</dbReference>
<dbReference type="AlphaFoldDB" id="A0AAD9P1B5"/>
<evidence type="ECO:0000313" key="3">
    <source>
        <dbReference type="Proteomes" id="UP001209878"/>
    </source>
</evidence>
<evidence type="ECO:0000256" key="1">
    <source>
        <dbReference type="SAM" id="MobiDB-lite"/>
    </source>
</evidence>
<organism evidence="2 3">
    <name type="scientific">Ridgeia piscesae</name>
    <name type="common">Tubeworm</name>
    <dbReference type="NCBI Taxonomy" id="27915"/>
    <lineage>
        <taxon>Eukaryota</taxon>
        <taxon>Metazoa</taxon>
        <taxon>Spiralia</taxon>
        <taxon>Lophotrochozoa</taxon>
        <taxon>Annelida</taxon>
        <taxon>Polychaeta</taxon>
        <taxon>Sedentaria</taxon>
        <taxon>Canalipalpata</taxon>
        <taxon>Sabellida</taxon>
        <taxon>Siboglinidae</taxon>
        <taxon>Ridgeia</taxon>
    </lineage>
</organism>